<sequence>MADRLCSFRSYSRKTLSSLTASRQQHCNGMIRRLCGSPPGTILQQTSLKMIEESFKMVYNLSVCRQMRGSETGEQGRQVTADDTQFLKTVFMSAAPFIKMKFIRIHGTGTGIFS</sequence>
<gene>
    <name evidence="1" type="ORF">SCFA_960005</name>
</gene>
<reference evidence="1" key="1">
    <citation type="submission" date="2019-03" db="EMBL/GenBank/DDBJ databases">
        <authorList>
            <person name="Hao L."/>
        </authorList>
    </citation>
    <scope>NUCLEOTIDE SEQUENCE</scope>
</reference>
<dbReference type="EMBL" id="CAADRM010000165">
    <property type="protein sequence ID" value="VFU19066.1"/>
    <property type="molecule type" value="Genomic_DNA"/>
</dbReference>
<organism evidence="1">
    <name type="scientific">anaerobic digester metagenome</name>
    <dbReference type="NCBI Taxonomy" id="1263854"/>
    <lineage>
        <taxon>unclassified sequences</taxon>
        <taxon>metagenomes</taxon>
        <taxon>ecological metagenomes</taxon>
    </lineage>
</organism>
<proteinExistence type="predicted"/>
<protein>
    <submittedName>
        <fullName evidence="1">Uncharacterized protein</fullName>
    </submittedName>
</protein>
<dbReference type="AlphaFoldDB" id="A0A485M822"/>
<name>A0A485M822_9ZZZZ</name>
<evidence type="ECO:0000313" key="1">
    <source>
        <dbReference type="EMBL" id="VFU19066.1"/>
    </source>
</evidence>
<accession>A0A485M822</accession>